<dbReference type="GeneID" id="54988878"/>
<dbReference type="RefSeq" id="YP_009798416.1">
    <property type="nucleotide sequence ID" value="NC_047926.1"/>
</dbReference>
<dbReference type="PANTHER" id="PTHR45900:SF1">
    <property type="entry name" value="MITOCHONDRIAL DNA REPAIR PROTEIN RECA HOMOLOG-RELATED"/>
    <property type="match status" value="1"/>
</dbReference>
<organism evidence="6 7">
    <name type="scientific">Lactobacillus phage Semele</name>
    <dbReference type="NCBI Taxonomy" id="2079433"/>
    <lineage>
        <taxon>Viruses</taxon>
        <taxon>Duplodnaviria</taxon>
        <taxon>Heunggongvirae</taxon>
        <taxon>Uroviricota</taxon>
        <taxon>Caudoviricetes</taxon>
        <taxon>Herelleviridae</taxon>
        <taxon>Harbinvirus</taxon>
        <taxon>Harbinvirus semele</taxon>
    </lineage>
</organism>
<keyword evidence="2" id="KW-0547">Nucleotide-binding</keyword>
<dbReference type="InterPro" id="IPR020587">
    <property type="entry name" value="RecA_monomer-monomer_interface"/>
</dbReference>
<dbReference type="InterPro" id="IPR049428">
    <property type="entry name" value="RecA-like_N"/>
</dbReference>
<dbReference type="Pfam" id="PF00154">
    <property type="entry name" value="RecA_N"/>
    <property type="match status" value="1"/>
</dbReference>
<dbReference type="GO" id="GO:0006310">
    <property type="term" value="P:DNA recombination"/>
    <property type="evidence" value="ECO:0007669"/>
    <property type="project" value="UniProtKB-KW"/>
</dbReference>
<dbReference type="GO" id="GO:0005524">
    <property type="term" value="F:ATP binding"/>
    <property type="evidence" value="ECO:0007669"/>
    <property type="project" value="UniProtKB-KW"/>
</dbReference>
<feature type="domain" description="RecA family profile 2" evidence="5">
    <location>
        <begin position="228"/>
        <end position="297"/>
    </location>
</feature>
<dbReference type="GO" id="GO:0003697">
    <property type="term" value="F:single-stranded DNA binding"/>
    <property type="evidence" value="ECO:0007669"/>
    <property type="project" value="InterPro"/>
</dbReference>
<comment type="similarity">
    <text evidence="1">Belongs to the RecA family.</text>
</comment>
<name>A0A2K9VCZ4_9CAUD</name>
<evidence type="ECO:0000256" key="3">
    <source>
        <dbReference type="ARBA" id="ARBA00022840"/>
    </source>
</evidence>
<keyword evidence="3" id="KW-0067">ATP-binding</keyword>
<evidence type="ECO:0000256" key="4">
    <source>
        <dbReference type="ARBA" id="ARBA00023172"/>
    </source>
</evidence>
<dbReference type="InterPro" id="IPR027417">
    <property type="entry name" value="P-loop_NTPase"/>
</dbReference>
<keyword evidence="4" id="KW-0233">DNA recombination</keyword>
<dbReference type="PROSITE" id="PS50163">
    <property type="entry name" value="RECA_3"/>
    <property type="match status" value="1"/>
</dbReference>
<dbReference type="Gene3D" id="3.40.50.300">
    <property type="entry name" value="P-loop containing nucleotide triphosphate hydrolases"/>
    <property type="match status" value="1"/>
</dbReference>
<sequence length="413" mass="46037">MTKATKESYTDELGSLFGDLAKDDDALATFSDNDLGETKDWVPTLIPALDKNLVAGIPASGEISEIFGGPSAGKSTFAGLIMHNAQKMGIVPIYFDVETTQRASRLMELGVDPRFVMTVKPKRLKNKTMMPLYIEDIGQKMIDMAAKIHDRDKNLITMFIWDSVAMTQPKMAAEADADQQLVGQQAKALTTIGRKIQVNLAANNGFLLAFNQARDDFNAPNAKYAQVKTVGGKGWYHLLSTQILFKKSTKIKAKSSDKEAIGQETRVSVPKSKIGDNATDEVTVDLIGATGFDAERNLITSANDLGLVEGSNWMTYITDNGEKIKLQGKIAWTEYLKTDEASEVRTELWQKVLLTYFPKCYPPLFNLHARLTVDKFPEIKGLRKYYSDIQEKLPEDEQDYNYRTYMKAGLPLD</sequence>
<dbReference type="SUPFAM" id="SSF52540">
    <property type="entry name" value="P-loop containing nucleoside triphosphate hydrolases"/>
    <property type="match status" value="1"/>
</dbReference>
<evidence type="ECO:0000256" key="1">
    <source>
        <dbReference type="ARBA" id="ARBA00009391"/>
    </source>
</evidence>
<dbReference type="EMBL" id="MG765279">
    <property type="protein sequence ID" value="AUV60097.1"/>
    <property type="molecule type" value="Genomic_DNA"/>
</dbReference>
<evidence type="ECO:0000259" key="5">
    <source>
        <dbReference type="PROSITE" id="PS50163"/>
    </source>
</evidence>
<protein>
    <submittedName>
        <fullName evidence="6">Recombinase A</fullName>
    </submittedName>
</protein>
<proteinExistence type="inferred from homology"/>
<dbReference type="KEGG" id="vg:54988878"/>
<evidence type="ECO:0000256" key="2">
    <source>
        <dbReference type="ARBA" id="ARBA00022741"/>
    </source>
</evidence>
<keyword evidence="7" id="KW-1185">Reference proteome</keyword>
<reference evidence="6" key="1">
    <citation type="submission" date="2018-01" db="EMBL/GenBank/DDBJ databases">
        <title>Lactobacillus phages that infect wine-derived L. plantarum strains.</title>
        <authorList>
            <person name="Kyrkou I."/>
            <person name="Hestbjerg Hansen L."/>
        </authorList>
    </citation>
    <scope>NUCLEOTIDE SEQUENCE [LARGE SCALE GENOMIC DNA]</scope>
</reference>
<evidence type="ECO:0000313" key="6">
    <source>
        <dbReference type="EMBL" id="AUV60097.1"/>
    </source>
</evidence>
<dbReference type="Proteomes" id="UP000240377">
    <property type="component" value="Segment"/>
</dbReference>
<accession>A0A2K9VCZ4</accession>
<dbReference type="GO" id="GO:0008094">
    <property type="term" value="F:ATP-dependent activity, acting on DNA"/>
    <property type="evidence" value="ECO:0007669"/>
    <property type="project" value="InterPro"/>
</dbReference>
<evidence type="ECO:0000313" key="7">
    <source>
        <dbReference type="Proteomes" id="UP000240377"/>
    </source>
</evidence>
<dbReference type="GO" id="GO:0006281">
    <property type="term" value="P:DNA repair"/>
    <property type="evidence" value="ECO:0007669"/>
    <property type="project" value="InterPro"/>
</dbReference>
<dbReference type="InterPro" id="IPR013765">
    <property type="entry name" value="DNA_recomb/repair_RecA"/>
</dbReference>
<dbReference type="PANTHER" id="PTHR45900">
    <property type="entry name" value="RECA"/>
    <property type="match status" value="1"/>
</dbReference>